<evidence type="ECO:0000313" key="2">
    <source>
        <dbReference type="Proteomes" id="UP000234323"/>
    </source>
</evidence>
<keyword evidence="2" id="KW-1185">Reference proteome</keyword>
<evidence type="ECO:0000313" key="1">
    <source>
        <dbReference type="EMBL" id="PKY61788.1"/>
    </source>
</evidence>
<accession>A0A2I1HSB6</accession>
<name>A0A2I1HSB6_9GLOM</name>
<comment type="caution">
    <text evidence="1">The sequence shown here is derived from an EMBL/GenBank/DDBJ whole genome shotgun (WGS) entry which is preliminary data.</text>
</comment>
<protein>
    <submittedName>
        <fullName evidence="1">Uncharacterized protein</fullName>
    </submittedName>
</protein>
<proteinExistence type="predicted"/>
<feature type="non-terminal residue" evidence="1">
    <location>
        <position position="1"/>
    </location>
</feature>
<reference evidence="1 2" key="1">
    <citation type="submission" date="2015-10" db="EMBL/GenBank/DDBJ databases">
        <title>Genome analyses suggest a sexual origin of heterokaryosis in a supposedly ancient asexual fungus.</title>
        <authorList>
            <person name="Ropars J."/>
            <person name="Sedzielewska K."/>
            <person name="Noel J."/>
            <person name="Charron P."/>
            <person name="Farinelli L."/>
            <person name="Marton T."/>
            <person name="Kruger M."/>
            <person name="Pelin A."/>
            <person name="Brachmann A."/>
            <person name="Corradi N."/>
        </authorList>
    </citation>
    <scope>NUCLEOTIDE SEQUENCE [LARGE SCALE GENOMIC DNA]</scope>
    <source>
        <strain evidence="1 2">A4</strain>
    </source>
</reference>
<sequence length="387" mass="45260">KESLLAISKIGDPIIDSLFYSLGKLKKTGVKSVAMNLVNNSIRFMDSTGTLMIKPNRVNSDDITINANFPHYDYNQTSEENNSEDLNFEANFIKLKKFNELDMGSIRLAEDLHRLLDHIGKLPNNPPIRDKVVFSKKEKYREALISRLEKINVAEEFKFFHGTQRINLIPDNQKNCDKQKHAIRSLKTLPIRVQEISLLTDFSDEFKKVAQDLSEDIFFSVMGEANEQGNKEMARRRELRFHVELFKSYIRLQAFCEVNLSRKQSETIKSQAKFLISRFYPLISLPNMDLMLQRAPRIYRLLEVAGYDWRLLDCFEELSVCFFKSGVKSAINFEIWINLVRTGELISYEEELKTQERIREIKRIKIEIIREYFDISGVNFDEVVDDE</sequence>
<dbReference type="Proteomes" id="UP000234323">
    <property type="component" value="Unassembled WGS sequence"/>
</dbReference>
<dbReference type="VEuPathDB" id="FungiDB:RhiirA1_476419"/>
<organism evidence="1 2">
    <name type="scientific">Rhizophagus irregularis</name>
    <dbReference type="NCBI Taxonomy" id="588596"/>
    <lineage>
        <taxon>Eukaryota</taxon>
        <taxon>Fungi</taxon>
        <taxon>Fungi incertae sedis</taxon>
        <taxon>Mucoromycota</taxon>
        <taxon>Glomeromycotina</taxon>
        <taxon>Glomeromycetes</taxon>
        <taxon>Glomerales</taxon>
        <taxon>Glomeraceae</taxon>
        <taxon>Rhizophagus</taxon>
    </lineage>
</organism>
<gene>
    <name evidence="1" type="ORF">RhiirA4_523684</name>
</gene>
<dbReference type="VEuPathDB" id="FungiDB:FUN_017991"/>
<dbReference type="AlphaFoldDB" id="A0A2I1HSB6"/>
<dbReference type="VEuPathDB" id="FungiDB:RhiirA1_543484"/>
<dbReference type="VEuPathDB" id="FungiDB:RhiirFUN_015702"/>
<dbReference type="EMBL" id="LLXI01005879">
    <property type="protein sequence ID" value="PKY61788.1"/>
    <property type="molecule type" value="Genomic_DNA"/>
</dbReference>